<proteinExistence type="predicted"/>
<name>A0AAD5RQ81_9PEZI</name>
<keyword evidence="4" id="KW-1185">Reference proteome</keyword>
<organism evidence="3 4">
    <name type="scientific">Zalerion maritima</name>
    <dbReference type="NCBI Taxonomy" id="339359"/>
    <lineage>
        <taxon>Eukaryota</taxon>
        <taxon>Fungi</taxon>
        <taxon>Dikarya</taxon>
        <taxon>Ascomycota</taxon>
        <taxon>Pezizomycotina</taxon>
        <taxon>Sordariomycetes</taxon>
        <taxon>Lulworthiomycetidae</taxon>
        <taxon>Lulworthiales</taxon>
        <taxon>Lulworthiaceae</taxon>
        <taxon>Zalerion</taxon>
    </lineage>
</organism>
<keyword evidence="1" id="KW-0812">Transmembrane</keyword>
<comment type="caution">
    <text evidence="3">The sequence shown here is derived from an EMBL/GenBank/DDBJ whole genome shotgun (WGS) entry which is preliminary data.</text>
</comment>
<sequence>MSSDVQALGRLRASVVDGRTESIRYRQAQLQDLHKNIREAATGLLSALQEDGSTPEEASVEVVLAQDTVRHAYDSLHFHKELKDEYSITEGKNYVNRRAGYGLVVIRPTRHTRLYSVLAPLSAAVAAGNCTVIELPQTTLHVDTLLRTILTSALDVSTFAVVTSTVPSDVLESALLVDQTSPTLSSTPTVTNLLASPSKSRVVAVVDRTADVDAAAKAISAARFSFGGASPYAPDLVLVNEYVKDAFFEASTRCATTAFARSKKTIASNESEATRKAVKEAEDKKLAQGFGGDVFRVVEVKDKASALATMKVSGRYLPIAACSSLVDAIFNYDLGTPLLAAYFFAAPGAAKYLAQHLPSQLACVNHIPTHLLVGPPAPAAKDPDFHYRYNKDMFSISRPQLVSASPSHCAETTSSCTSSTSAVSQDSVHAFACAAALLIPDGKELEKNKKLAVTLMAKAPPPMNVPGNHYLGFFEQGIVIGLSIIASIVLPTVGYTTWITGRKGFDMAMKLRSS</sequence>
<dbReference type="Pfam" id="PF00171">
    <property type="entry name" value="Aldedh"/>
    <property type="match status" value="1"/>
</dbReference>
<protein>
    <submittedName>
        <fullName evidence="3">Aldehyde dehydrogenase dimeric NADP-preferring</fullName>
    </submittedName>
</protein>
<dbReference type="PANTHER" id="PTHR43111">
    <property type="entry name" value="ALDEHYDE DEHYDROGENASE B-RELATED"/>
    <property type="match status" value="1"/>
</dbReference>
<dbReference type="InterPro" id="IPR016162">
    <property type="entry name" value="Ald_DH_N"/>
</dbReference>
<dbReference type="Gene3D" id="3.40.309.10">
    <property type="entry name" value="Aldehyde Dehydrogenase, Chain A, domain 2"/>
    <property type="match status" value="1"/>
</dbReference>
<accession>A0AAD5RQ81</accession>
<evidence type="ECO:0000259" key="2">
    <source>
        <dbReference type="Pfam" id="PF00171"/>
    </source>
</evidence>
<dbReference type="InterPro" id="IPR016163">
    <property type="entry name" value="Ald_DH_C"/>
</dbReference>
<gene>
    <name evidence="3" type="ORF">MKZ38_001557</name>
</gene>
<keyword evidence="1" id="KW-0472">Membrane</keyword>
<dbReference type="AlphaFoldDB" id="A0AAD5RQ81"/>
<dbReference type="InterPro" id="IPR016161">
    <property type="entry name" value="Ald_DH/histidinol_DH"/>
</dbReference>
<evidence type="ECO:0000256" key="1">
    <source>
        <dbReference type="SAM" id="Phobius"/>
    </source>
</evidence>
<dbReference type="Proteomes" id="UP001201980">
    <property type="component" value="Unassembled WGS sequence"/>
</dbReference>
<dbReference type="InterPro" id="IPR015590">
    <property type="entry name" value="Aldehyde_DH_dom"/>
</dbReference>
<keyword evidence="1" id="KW-1133">Transmembrane helix</keyword>
<feature type="domain" description="Aldehyde dehydrogenase" evidence="2">
    <location>
        <begin position="22"/>
        <end position="257"/>
    </location>
</feature>
<dbReference type="SUPFAM" id="SSF53720">
    <property type="entry name" value="ALDH-like"/>
    <property type="match status" value="1"/>
</dbReference>
<dbReference type="PANTHER" id="PTHR43111:SF1">
    <property type="entry name" value="ALDEHYDE DEHYDROGENASE B-RELATED"/>
    <property type="match status" value="1"/>
</dbReference>
<dbReference type="Gene3D" id="3.40.605.10">
    <property type="entry name" value="Aldehyde Dehydrogenase, Chain A, domain 1"/>
    <property type="match status" value="1"/>
</dbReference>
<reference evidence="3" key="1">
    <citation type="submission" date="2022-07" db="EMBL/GenBank/DDBJ databases">
        <title>Draft genome sequence of Zalerion maritima ATCC 34329, a (micro)plastics degrading marine fungus.</title>
        <authorList>
            <person name="Paco A."/>
            <person name="Goncalves M.F.M."/>
            <person name="Rocha-Santos T.A.P."/>
            <person name="Alves A."/>
        </authorList>
    </citation>
    <scope>NUCLEOTIDE SEQUENCE</scope>
    <source>
        <strain evidence="3">ATCC 34329</strain>
    </source>
</reference>
<dbReference type="EMBL" id="JAKWBI020000142">
    <property type="protein sequence ID" value="KAJ2901687.1"/>
    <property type="molecule type" value="Genomic_DNA"/>
</dbReference>
<dbReference type="GO" id="GO:0016620">
    <property type="term" value="F:oxidoreductase activity, acting on the aldehyde or oxo group of donors, NAD or NADP as acceptor"/>
    <property type="evidence" value="ECO:0007669"/>
    <property type="project" value="InterPro"/>
</dbReference>
<feature type="transmembrane region" description="Helical" evidence="1">
    <location>
        <begin position="478"/>
        <end position="500"/>
    </location>
</feature>
<evidence type="ECO:0000313" key="4">
    <source>
        <dbReference type="Proteomes" id="UP001201980"/>
    </source>
</evidence>
<evidence type="ECO:0000313" key="3">
    <source>
        <dbReference type="EMBL" id="KAJ2901687.1"/>
    </source>
</evidence>